<proteinExistence type="predicted"/>
<name>A0A6A6QJG7_9PEZI</name>
<evidence type="ECO:0000313" key="1">
    <source>
        <dbReference type="EMBL" id="KAF2492156.1"/>
    </source>
</evidence>
<dbReference type="AlphaFoldDB" id="A0A6A6QJG7"/>
<dbReference type="OrthoDB" id="10392549at2759"/>
<gene>
    <name evidence="1" type="ORF">BU16DRAFT_564619</name>
</gene>
<sequence length="547" mass="63239">MSNLVLPTEVRRTLFRRLPIELLPGVFAGLEDYQSTPFERFPKLSKESRADILNARLISCAFHSQCWGSFAKVIAERPFYFTRSSIDELKRISKDERVRPWVKTLSFNGSRFSNRAVFEGPVRVGYSLAMVTVPNPADPEYISHGLEFKTCREDQDQFWESGALLMDLVTILSSFFKLREIRLNPQGAGHIPGWVVDEKKLRSFTLFRNTMHDRYHYPRRFYNPGMHPARNTALLNLLVALIHAKVKLERFLTPADDTLGISLPMLVNLRRGLIESAFKNLRKLSITIWYEETPSQYVGGLRRFLNAASQLESLEVQFQCPEGHIPDLPRPIREITSIIALSNLQELRLQFPNSNCGFRTTEEDLMGWLAMFPTIRRLGLGYVVLQGADPDVWDLVFKQLANGWDLDQLWLIAPRFGFSPLPQSPLERAFCNLQLRDTPSWRIAARSVLHFEDWKWERYLFRGRNVLAKDKIPRNFEHRGLPRDYVFSIFQRLLADMAPDVPRMRETCDHQPAVVGSDIDPLDADLAIIEPYCKCDFCTRSRGEIPF</sequence>
<reference evidence="1" key="1">
    <citation type="journal article" date="2020" name="Stud. Mycol.">
        <title>101 Dothideomycetes genomes: a test case for predicting lifestyles and emergence of pathogens.</title>
        <authorList>
            <person name="Haridas S."/>
            <person name="Albert R."/>
            <person name="Binder M."/>
            <person name="Bloem J."/>
            <person name="Labutti K."/>
            <person name="Salamov A."/>
            <person name="Andreopoulos B."/>
            <person name="Baker S."/>
            <person name="Barry K."/>
            <person name="Bills G."/>
            <person name="Bluhm B."/>
            <person name="Cannon C."/>
            <person name="Castanera R."/>
            <person name="Culley D."/>
            <person name="Daum C."/>
            <person name="Ezra D."/>
            <person name="Gonzalez J."/>
            <person name="Henrissat B."/>
            <person name="Kuo A."/>
            <person name="Liang C."/>
            <person name="Lipzen A."/>
            <person name="Lutzoni F."/>
            <person name="Magnuson J."/>
            <person name="Mondo S."/>
            <person name="Nolan M."/>
            <person name="Ohm R."/>
            <person name="Pangilinan J."/>
            <person name="Park H.-J."/>
            <person name="Ramirez L."/>
            <person name="Alfaro M."/>
            <person name="Sun H."/>
            <person name="Tritt A."/>
            <person name="Yoshinaga Y."/>
            <person name="Zwiers L.-H."/>
            <person name="Turgeon B."/>
            <person name="Goodwin S."/>
            <person name="Spatafora J."/>
            <person name="Crous P."/>
            <person name="Grigoriev I."/>
        </authorList>
    </citation>
    <scope>NUCLEOTIDE SEQUENCE</scope>
    <source>
        <strain evidence="1">CBS 269.34</strain>
    </source>
</reference>
<evidence type="ECO:0000313" key="2">
    <source>
        <dbReference type="Proteomes" id="UP000799750"/>
    </source>
</evidence>
<organism evidence="1 2">
    <name type="scientific">Lophium mytilinum</name>
    <dbReference type="NCBI Taxonomy" id="390894"/>
    <lineage>
        <taxon>Eukaryota</taxon>
        <taxon>Fungi</taxon>
        <taxon>Dikarya</taxon>
        <taxon>Ascomycota</taxon>
        <taxon>Pezizomycotina</taxon>
        <taxon>Dothideomycetes</taxon>
        <taxon>Pleosporomycetidae</taxon>
        <taxon>Mytilinidiales</taxon>
        <taxon>Mytilinidiaceae</taxon>
        <taxon>Lophium</taxon>
    </lineage>
</organism>
<dbReference type="Proteomes" id="UP000799750">
    <property type="component" value="Unassembled WGS sequence"/>
</dbReference>
<dbReference type="EMBL" id="MU004194">
    <property type="protein sequence ID" value="KAF2492156.1"/>
    <property type="molecule type" value="Genomic_DNA"/>
</dbReference>
<accession>A0A6A6QJG7</accession>
<protein>
    <submittedName>
        <fullName evidence="1">Uncharacterized protein</fullName>
    </submittedName>
</protein>
<keyword evidence="2" id="KW-1185">Reference proteome</keyword>